<name>A0A0B1ZRH7_9SPHN</name>
<evidence type="ECO:0000256" key="1">
    <source>
        <dbReference type="ARBA" id="ARBA00023002"/>
    </source>
</evidence>
<dbReference type="GO" id="GO:0000166">
    <property type="term" value="F:nucleotide binding"/>
    <property type="evidence" value="ECO:0007669"/>
    <property type="project" value="InterPro"/>
</dbReference>
<keyword evidence="1" id="KW-0560">Oxidoreductase</keyword>
<accession>A0A0B1ZRH7</accession>
<reference evidence="4 5" key="1">
    <citation type="submission" date="2014-10" db="EMBL/GenBank/DDBJ databases">
        <title>Genome sequence of Novosphingobium malaysiense MUSC 273(T).</title>
        <authorList>
            <person name="Lee L.-H."/>
        </authorList>
    </citation>
    <scope>NUCLEOTIDE SEQUENCE [LARGE SCALE GENOMIC DNA]</scope>
    <source>
        <strain evidence="4 5">MUSC 273</strain>
    </source>
</reference>
<comment type="caution">
    <text evidence="4">The sequence shown here is derived from an EMBL/GenBank/DDBJ whole genome shotgun (WGS) entry which is preliminary data.</text>
</comment>
<dbReference type="SUPFAM" id="SSF51735">
    <property type="entry name" value="NAD(P)-binding Rossmann-fold domains"/>
    <property type="match status" value="1"/>
</dbReference>
<dbReference type="SUPFAM" id="SSF55347">
    <property type="entry name" value="Glyceraldehyde-3-phosphate dehydrogenase-like, C-terminal domain"/>
    <property type="match status" value="1"/>
</dbReference>
<dbReference type="RefSeq" id="WP_039278694.1">
    <property type="nucleotide sequence ID" value="NZ_JTDI01000001.1"/>
</dbReference>
<dbReference type="Gene3D" id="3.40.50.720">
    <property type="entry name" value="NAD(P)-binding Rossmann-like Domain"/>
    <property type="match status" value="1"/>
</dbReference>
<evidence type="ECO:0008006" key="6">
    <source>
        <dbReference type="Google" id="ProtNLM"/>
    </source>
</evidence>
<dbReference type="Pfam" id="PF22725">
    <property type="entry name" value="GFO_IDH_MocA_C3"/>
    <property type="match status" value="1"/>
</dbReference>
<dbReference type="GO" id="GO:0016491">
    <property type="term" value="F:oxidoreductase activity"/>
    <property type="evidence" value="ECO:0007669"/>
    <property type="project" value="UniProtKB-KW"/>
</dbReference>
<dbReference type="AlphaFoldDB" id="A0A0B1ZRH7"/>
<evidence type="ECO:0000259" key="3">
    <source>
        <dbReference type="Pfam" id="PF22725"/>
    </source>
</evidence>
<dbReference type="Proteomes" id="UP000031057">
    <property type="component" value="Unassembled WGS sequence"/>
</dbReference>
<evidence type="ECO:0000259" key="2">
    <source>
        <dbReference type="Pfam" id="PF01408"/>
    </source>
</evidence>
<feature type="domain" description="GFO/IDH/MocA-like oxidoreductase" evidence="3">
    <location>
        <begin position="133"/>
        <end position="256"/>
    </location>
</feature>
<dbReference type="PANTHER" id="PTHR43818:SF11">
    <property type="entry name" value="BCDNA.GH03377"/>
    <property type="match status" value="1"/>
</dbReference>
<gene>
    <name evidence="4" type="ORF">LK12_02170</name>
</gene>
<dbReference type="InterPro" id="IPR055170">
    <property type="entry name" value="GFO_IDH_MocA-like_dom"/>
</dbReference>
<sequence>MHKQTIPALVVGTGFGCRTQIPALRGAGFEVVGLIGRDAERTAQRAAANSVPMTFTDLEQAIRETGAELVAISTPPNTHGPLAMTALARGCHVLCEKPFARDAGEAKAMLEAAQSAGTVHLIGNEFRFMPQTATIARAIAEGMIGEPRLGSFVSHSGFVSAFEDDIPDWWFDPCQGGGWLGASGSHLVDQIRFWLGEFTSISATLSTVSASRGRVEDSFSARFTLANGFEGTIQQCAGAFGPPADLTRICGTQGTIWLDGATVRLADGSGERELPIPPDLALPVPPPFSDDPRHSRPEWQVIAAAEIAPYAQLCRVLRAAITGEGPVSPVKPADFADGVAHMAVLDAIRASARSAGARQELQRDP</sequence>
<dbReference type="PROSITE" id="PS51257">
    <property type="entry name" value="PROKAR_LIPOPROTEIN"/>
    <property type="match status" value="1"/>
</dbReference>
<dbReference type="STRING" id="1348853.LK12_02170"/>
<evidence type="ECO:0000313" key="4">
    <source>
        <dbReference type="EMBL" id="KHK93166.1"/>
    </source>
</evidence>
<proteinExistence type="predicted"/>
<feature type="domain" description="Gfo/Idh/MocA-like oxidoreductase N-terminal" evidence="2">
    <location>
        <begin position="9"/>
        <end position="119"/>
    </location>
</feature>
<dbReference type="PANTHER" id="PTHR43818">
    <property type="entry name" value="BCDNA.GH03377"/>
    <property type="match status" value="1"/>
</dbReference>
<dbReference type="EMBL" id="JTDI01000001">
    <property type="protein sequence ID" value="KHK93166.1"/>
    <property type="molecule type" value="Genomic_DNA"/>
</dbReference>
<dbReference type="InterPro" id="IPR000683">
    <property type="entry name" value="Gfo/Idh/MocA-like_OxRdtase_N"/>
</dbReference>
<dbReference type="Gene3D" id="3.30.360.10">
    <property type="entry name" value="Dihydrodipicolinate Reductase, domain 2"/>
    <property type="match status" value="1"/>
</dbReference>
<evidence type="ECO:0000313" key="5">
    <source>
        <dbReference type="Proteomes" id="UP000031057"/>
    </source>
</evidence>
<keyword evidence="5" id="KW-1185">Reference proteome</keyword>
<organism evidence="4 5">
    <name type="scientific">Novosphingobium malaysiense</name>
    <dbReference type="NCBI Taxonomy" id="1348853"/>
    <lineage>
        <taxon>Bacteria</taxon>
        <taxon>Pseudomonadati</taxon>
        <taxon>Pseudomonadota</taxon>
        <taxon>Alphaproteobacteria</taxon>
        <taxon>Sphingomonadales</taxon>
        <taxon>Sphingomonadaceae</taxon>
        <taxon>Novosphingobium</taxon>
    </lineage>
</organism>
<dbReference type="Pfam" id="PF01408">
    <property type="entry name" value="GFO_IDH_MocA"/>
    <property type="match status" value="1"/>
</dbReference>
<dbReference type="InterPro" id="IPR050463">
    <property type="entry name" value="Gfo/Idh/MocA_oxidrdct_glycsds"/>
</dbReference>
<dbReference type="OrthoDB" id="9801953at2"/>
<dbReference type="InterPro" id="IPR036291">
    <property type="entry name" value="NAD(P)-bd_dom_sf"/>
</dbReference>
<protein>
    <recommendedName>
        <fullName evidence="6">Oxidoreductase</fullName>
    </recommendedName>
</protein>